<name>A0A0A7GCU0_GEOAI</name>
<dbReference type="PANTHER" id="PTHR42250:SF1">
    <property type="entry name" value="ASCH DOMAIN-CONTAINING PROTEIN"/>
    <property type="match status" value="1"/>
</dbReference>
<dbReference type="InterPro" id="IPR007374">
    <property type="entry name" value="ASCH_domain"/>
</dbReference>
<dbReference type="GeneID" id="24797416"/>
<proteinExistence type="predicted"/>
<accession>A0A0A7GCU0</accession>
<gene>
    <name evidence="2" type="ORF">GACE_0821</name>
</gene>
<dbReference type="HOGENOM" id="CLU_148441_0_0_2"/>
<dbReference type="EMBL" id="CP009552">
    <property type="protein sequence ID" value="AIY89870.1"/>
    <property type="molecule type" value="Genomic_DNA"/>
</dbReference>
<dbReference type="Pfam" id="PF04266">
    <property type="entry name" value="ASCH"/>
    <property type="match status" value="1"/>
</dbReference>
<feature type="domain" description="ASCH" evidence="1">
    <location>
        <begin position="6"/>
        <end position="105"/>
    </location>
</feature>
<sequence length="105" mass="12200">MEQKRINFDSEYVEAIMDGRKVTTVRKGIKRYPVGRIVDLTAESKPFARARVDKVVVKRIKELTDIDAKLDGFENREELIEALKRIYGKVKDEEFVTVVHFTVVD</sequence>
<dbReference type="SMART" id="SM01022">
    <property type="entry name" value="ASCH"/>
    <property type="match status" value="1"/>
</dbReference>
<protein>
    <recommendedName>
        <fullName evidence="1">ASCH domain-containing protein</fullName>
    </recommendedName>
</protein>
<dbReference type="InterPro" id="IPR015947">
    <property type="entry name" value="PUA-like_sf"/>
</dbReference>
<evidence type="ECO:0000259" key="1">
    <source>
        <dbReference type="SMART" id="SM01022"/>
    </source>
</evidence>
<dbReference type="Proteomes" id="UP000030624">
    <property type="component" value="Chromosome"/>
</dbReference>
<organism evidence="2 3">
    <name type="scientific">Geoglobus acetivorans</name>
    <dbReference type="NCBI Taxonomy" id="565033"/>
    <lineage>
        <taxon>Archaea</taxon>
        <taxon>Methanobacteriati</taxon>
        <taxon>Methanobacteriota</taxon>
        <taxon>Archaeoglobi</taxon>
        <taxon>Archaeoglobales</taxon>
        <taxon>Archaeoglobaceae</taxon>
        <taxon>Geoglobus</taxon>
    </lineage>
</organism>
<dbReference type="RefSeq" id="WP_048091401.1">
    <property type="nucleotide sequence ID" value="NZ_CP009552.1"/>
</dbReference>
<dbReference type="PANTHER" id="PTHR42250">
    <property type="entry name" value="ASCH DOMAIN-CONTAINING PROTEIN"/>
    <property type="match status" value="1"/>
</dbReference>
<dbReference type="SUPFAM" id="SSF88697">
    <property type="entry name" value="PUA domain-like"/>
    <property type="match status" value="1"/>
</dbReference>
<evidence type="ECO:0000313" key="2">
    <source>
        <dbReference type="EMBL" id="AIY89870.1"/>
    </source>
</evidence>
<dbReference type="KEGG" id="gac:GACE_0821"/>
<evidence type="ECO:0000313" key="3">
    <source>
        <dbReference type="Proteomes" id="UP000030624"/>
    </source>
</evidence>
<reference evidence="2 3" key="1">
    <citation type="journal article" date="2015" name="Appl. Environ. Microbiol.">
        <title>The Geoglobus acetivorans genome: Fe(III) reduction, acetate utilization, autotrophic growth, and degradation of aromatic compounds in a hyperthermophilic archaeon.</title>
        <authorList>
            <person name="Mardanov A.V."/>
            <person name="Slododkina G.B."/>
            <person name="Slobodkin A.I."/>
            <person name="Beletsky A.V."/>
            <person name="Gavrilov S.N."/>
            <person name="Kublanov I.V."/>
            <person name="Bonch-Osmolovskaya E.A."/>
            <person name="Skryabin K.G."/>
            <person name="Ravin N.V."/>
        </authorList>
    </citation>
    <scope>NUCLEOTIDE SEQUENCE [LARGE SCALE GENOMIC DNA]</scope>
    <source>
        <strain evidence="2 3">SBH6</strain>
    </source>
</reference>
<dbReference type="AlphaFoldDB" id="A0A0A7GCU0"/>
<dbReference type="CDD" id="cd06552">
    <property type="entry name" value="ASCH_yqfb_like"/>
    <property type="match status" value="1"/>
</dbReference>
<dbReference type="STRING" id="565033.GACE_0821"/>
<dbReference type="eggNOG" id="arCOG00400">
    <property type="taxonomic scope" value="Archaea"/>
</dbReference>
<dbReference type="Gene3D" id="2.30.130.30">
    <property type="entry name" value="Hypothetical protein"/>
    <property type="match status" value="1"/>
</dbReference>